<name>A0ABT2RT23_9FIRM</name>
<feature type="transmembrane region" description="Helical" evidence="2">
    <location>
        <begin position="12"/>
        <end position="31"/>
    </location>
</feature>
<feature type="transmembrane region" description="Helical" evidence="2">
    <location>
        <begin position="494"/>
        <end position="510"/>
    </location>
</feature>
<feature type="transmembrane region" description="Helical" evidence="2">
    <location>
        <begin position="190"/>
        <end position="208"/>
    </location>
</feature>
<organism evidence="4 5">
    <name type="scientific">Laedolimicola ammoniilytica</name>
    <dbReference type="NCBI Taxonomy" id="2981771"/>
    <lineage>
        <taxon>Bacteria</taxon>
        <taxon>Bacillati</taxon>
        <taxon>Bacillota</taxon>
        <taxon>Clostridia</taxon>
        <taxon>Lachnospirales</taxon>
        <taxon>Lachnospiraceae</taxon>
        <taxon>Laedolimicola</taxon>
    </lineage>
</organism>
<gene>
    <name evidence="4" type="ORF">OCV63_00110</name>
</gene>
<dbReference type="RefSeq" id="WP_158361269.1">
    <property type="nucleotide sequence ID" value="NZ_JAOQKC010000001.1"/>
</dbReference>
<feature type="transmembrane region" description="Helical" evidence="2">
    <location>
        <begin position="214"/>
        <end position="232"/>
    </location>
</feature>
<evidence type="ECO:0000313" key="5">
    <source>
        <dbReference type="Proteomes" id="UP001652461"/>
    </source>
</evidence>
<keyword evidence="5" id="KW-1185">Reference proteome</keyword>
<evidence type="ECO:0000256" key="2">
    <source>
        <dbReference type="SAM" id="Phobius"/>
    </source>
</evidence>
<sequence>MQNKLLRVADGVVLWLSILLFGFLTAASMLSTAYFTPDSSYGERPEYRWDVIPLNLLFLAAVVGILYILYKKQIFKKISTKMLTAIAVLFVIGMSVFWIQVSHTYPEADQKAVSWVSYLMTQNNFLFFEHGKYMQIYPNQLGLTAILEVLYRLTGGENWKAFMYLTALANGVVVYLLYRITDRLYHDQNADCLVLLASMGCIQIILYSTFLYGMMLGLAFALEAFYALLLFLDHGKWRYAVSAGILIGISILVKNNYSIFLVALVILLLYDAVKKSVSTIKKEQMEQTAHRQPMLKTEESKLGTDQKENEKSGMGKAGKSFVAILIILGMTVILSKSLTAFYEHRSGIPIESGMPKSLWVAMGMQEGERAEGWYNGFNFDTYVNSDCDPVVSDAMAREAITESLQHFQKDPVYAARFYLRKTLSQWNEPTYEALWVNQFHNGDFSTIVQSIYEGKLYRVLSEYMNLFQLLVFVAVFAGLLIGRKGEKRWQLTELFLPMVILGGFFFHTIWEAKSQYIFPYFVCMLPGAAAGLSGVLGKWSPGNMGK</sequence>
<accession>A0ABT2RT23</accession>
<dbReference type="Pfam" id="PF13231">
    <property type="entry name" value="PMT_2"/>
    <property type="match status" value="1"/>
</dbReference>
<protein>
    <submittedName>
        <fullName evidence="4">Glycosyltransferase family 39 protein</fullName>
    </submittedName>
</protein>
<evidence type="ECO:0000256" key="1">
    <source>
        <dbReference type="SAM" id="MobiDB-lite"/>
    </source>
</evidence>
<feature type="transmembrane region" description="Helical" evidence="2">
    <location>
        <begin position="82"/>
        <end position="101"/>
    </location>
</feature>
<feature type="transmembrane region" description="Helical" evidence="2">
    <location>
        <begin position="161"/>
        <end position="178"/>
    </location>
</feature>
<feature type="region of interest" description="Disordered" evidence="1">
    <location>
        <begin position="288"/>
        <end position="314"/>
    </location>
</feature>
<feature type="transmembrane region" description="Helical" evidence="2">
    <location>
        <begin position="463"/>
        <end position="482"/>
    </location>
</feature>
<dbReference type="InterPro" id="IPR038731">
    <property type="entry name" value="RgtA/B/C-like"/>
</dbReference>
<proteinExistence type="predicted"/>
<comment type="caution">
    <text evidence="4">The sequence shown here is derived from an EMBL/GenBank/DDBJ whole genome shotgun (WGS) entry which is preliminary data.</text>
</comment>
<feature type="compositionally biased region" description="Basic and acidic residues" evidence="1">
    <location>
        <begin position="296"/>
        <end position="313"/>
    </location>
</feature>
<evidence type="ECO:0000259" key="3">
    <source>
        <dbReference type="Pfam" id="PF13231"/>
    </source>
</evidence>
<feature type="transmembrane region" description="Helical" evidence="2">
    <location>
        <begin position="51"/>
        <end position="70"/>
    </location>
</feature>
<feature type="transmembrane region" description="Helical" evidence="2">
    <location>
        <begin position="516"/>
        <end position="536"/>
    </location>
</feature>
<reference evidence="4 5" key="1">
    <citation type="journal article" date="2021" name="ISME Commun">
        <title>Automated analysis of genomic sequences facilitates high-throughput and comprehensive description of bacteria.</title>
        <authorList>
            <person name="Hitch T.C.A."/>
        </authorList>
    </citation>
    <scope>NUCLEOTIDE SEQUENCE [LARGE SCALE GENOMIC DNA]</scope>
    <source>
        <strain evidence="4 5">Sanger_04</strain>
    </source>
</reference>
<feature type="domain" description="Glycosyltransferase RgtA/B/C/D-like" evidence="3">
    <location>
        <begin position="145"/>
        <end position="277"/>
    </location>
</feature>
<keyword evidence="2" id="KW-0812">Transmembrane</keyword>
<keyword evidence="2" id="KW-0472">Membrane</keyword>
<feature type="transmembrane region" description="Helical" evidence="2">
    <location>
        <begin position="321"/>
        <end position="342"/>
    </location>
</feature>
<dbReference type="Proteomes" id="UP001652461">
    <property type="component" value="Unassembled WGS sequence"/>
</dbReference>
<keyword evidence="2" id="KW-1133">Transmembrane helix</keyword>
<dbReference type="EMBL" id="JAOQKC010000001">
    <property type="protein sequence ID" value="MCU6695307.1"/>
    <property type="molecule type" value="Genomic_DNA"/>
</dbReference>
<evidence type="ECO:0000313" key="4">
    <source>
        <dbReference type="EMBL" id="MCU6695307.1"/>
    </source>
</evidence>